<dbReference type="SMART" id="SM00248">
    <property type="entry name" value="ANK"/>
    <property type="match status" value="5"/>
</dbReference>
<dbReference type="InterPro" id="IPR002110">
    <property type="entry name" value="Ankyrin_rpt"/>
</dbReference>
<proteinExistence type="predicted"/>
<dbReference type="AlphaFoldDB" id="A0AAU7Q258"/>
<accession>A0AAU7Q258</accession>
<dbReference type="PANTHER" id="PTHR24171">
    <property type="entry name" value="ANKYRIN REPEAT DOMAIN-CONTAINING PROTEIN 39-RELATED"/>
    <property type="match status" value="1"/>
</dbReference>
<dbReference type="RefSeq" id="WP_047759650.1">
    <property type="nucleotide sequence ID" value="NZ_CP157942.1"/>
</dbReference>
<name>A0AAU7Q258_9RICK</name>
<evidence type="ECO:0000256" key="2">
    <source>
        <dbReference type="ARBA" id="ARBA00023043"/>
    </source>
</evidence>
<feature type="repeat" description="ANK" evidence="3">
    <location>
        <begin position="159"/>
        <end position="191"/>
    </location>
</feature>
<reference evidence="4" key="1">
    <citation type="submission" date="2024-06" db="EMBL/GenBank/DDBJ databases">
        <authorList>
            <person name="Dussert Y."/>
            <person name="Peccoud J."/>
            <person name="Pigeault R."/>
        </authorList>
    </citation>
    <scope>NUCLEOTIDE SEQUENCE</scope>
    <source>
        <strain evidence="4">WArc</strain>
    </source>
</reference>
<keyword evidence="1" id="KW-0677">Repeat</keyword>
<sequence length="390" mass="43501">MLTSTEFEKLKDDLRFAVREESFQEVKKYVKKARIAEAYILKSNIIINSKDKNGDSPLSIAVNKKNLKITEYLIKNGANVNIKDYFDLSPIYYAVRHCTTEMIELLIDEGAKIGGYFLCAGEARTLVGWAIYDNSLEKVEVLLKRGASPNSKFDLYDDSQDTCLHAAVRKNYLKIVELLVKYHADVNVQNEQGNTPMHLAISSQHPQIIKLLYDNNADINIKNKEGTTPSDLDKYYYDKIVQEIAAESININPDDAAQSTSVPSSAVRSSSFINSAVGHLKDSTTTVVNGLCKSIISAQQHVAYSAGGSISSSQVNGTVLLVDVIVRMFTGEKIFRADPFLTRREREISAIERDLNGAISKFEKLNQCPGSLLNNATISKSIDYQKFFNK</sequence>
<evidence type="ECO:0000313" key="4">
    <source>
        <dbReference type="EMBL" id="XBS66516.1"/>
    </source>
</evidence>
<dbReference type="EMBL" id="CP157942">
    <property type="protein sequence ID" value="XBS66516.1"/>
    <property type="molecule type" value="Genomic_DNA"/>
</dbReference>
<organism evidence="4">
    <name type="scientific">Wolbachia endosymbiont of Armadillidium arcangelii</name>
    <dbReference type="NCBI Taxonomy" id="3158571"/>
    <lineage>
        <taxon>Bacteria</taxon>
        <taxon>Pseudomonadati</taxon>
        <taxon>Pseudomonadota</taxon>
        <taxon>Alphaproteobacteria</taxon>
        <taxon>Rickettsiales</taxon>
        <taxon>Anaplasmataceae</taxon>
        <taxon>Wolbachieae</taxon>
        <taxon>Wolbachia</taxon>
    </lineage>
</organism>
<dbReference type="InterPro" id="IPR036770">
    <property type="entry name" value="Ankyrin_rpt-contain_sf"/>
</dbReference>
<dbReference type="PROSITE" id="PS50088">
    <property type="entry name" value="ANK_REPEAT"/>
    <property type="match status" value="3"/>
</dbReference>
<dbReference type="PROSITE" id="PS50297">
    <property type="entry name" value="ANK_REP_REGION"/>
    <property type="match status" value="3"/>
</dbReference>
<feature type="repeat" description="ANK" evidence="3">
    <location>
        <begin position="192"/>
        <end position="224"/>
    </location>
</feature>
<feature type="repeat" description="ANK" evidence="3">
    <location>
        <begin position="53"/>
        <end position="85"/>
    </location>
</feature>
<dbReference type="Pfam" id="PF12796">
    <property type="entry name" value="Ank_2"/>
    <property type="match status" value="2"/>
</dbReference>
<gene>
    <name evidence="4" type="ORF">ABLO99_04390</name>
</gene>
<dbReference type="SUPFAM" id="SSF48403">
    <property type="entry name" value="Ankyrin repeat"/>
    <property type="match status" value="1"/>
</dbReference>
<evidence type="ECO:0000256" key="1">
    <source>
        <dbReference type="ARBA" id="ARBA00022737"/>
    </source>
</evidence>
<evidence type="ECO:0000256" key="3">
    <source>
        <dbReference type="PROSITE-ProRule" id="PRU00023"/>
    </source>
</evidence>
<dbReference type="Gene3D" id="1.25.40.20">
    <property type="entry name" value="Ankyrin repeat-containing domain"/>
    <property type="match status" value="2"/>
</dbReference>
<keyword evidence="2 3" id="KW-0040">ANK repeat</keyword>
<protein>
    <submittedName>
        <fullName evidence="4">Ankyrin repeat domain-containing protein</fullName>
    </submittedName>
</protein>